<dbReference type="OMA" id="ESWMRIN"/>
<name>A0A2G2ZGF6_CAPAN</name>
<dbReference type="SUPFAM" id="SSF56672">
    <property type="entry name" value="DNA/RNA polymerases"/>
    <property type="match status" value="1"/>
</dbReference>
<dbReference type="STRING" id="4072.A0A2G2ZGF6"/>
<reference evidence="2 3" key="2">
    <citation type="journal article" date="2017" name="Genome Biol.">
        <title>New reference genome sequences of hot pepper reveal the massive evolution of plant disease-resistance genes by retroduplication.</title>
        <authorList>
            <person name="Kim S."/>
            <person name="Park J."/>
            <person name="Yeom S.I."/>
            <person name="Kim Y.M."/>
            <person name="Seo E."/>
            <person name="Kim K.T."/>
            <person name="Kim M.S."/>
            <person name="Lee J.M."/>
            <person name="Cheong K."/>
            <person name="Shin H.S."/>
            <person name="Kim S.B."/>
            <person name="Han K."/>
            <person name="Lee J."/>
            <person name="Park M."/>
            <person name="Lee H.A."/>
            <person name="Lee H.Y."/>
            <person name="Lee Y."/>
            <person name="Oh S."/>
            <person name="Lee J.H."/>
            <person name="Choi E."/>
            <person name="Choi E."/>
            <person name="Lee S.E."/>
            <person name="Jeon J."/>
            <person name="Kim H."/>
            <person name="Choi G."/>
            <person name="Song H."/>
            <person name="Lee J."/>
            <person name="Lee S.C."/>
            <person name="Kwon J.K."/>
            <person name="Lee H.Y."/>
            <person name="Koo N."/>
            <person name="Hong Y."/>
            <person name="Kim R.W."/>
            <person name="Kang W.H."/>
            <person name="Huh J.H."/>
            <person name="Kang B.C."/>
            <person name="Yang T.J."/>
            <person name="Lee Y.H."/>
            <person name="Bennetzen J.L."/>
            <person name="Choi D."/>
        </authorList>
    </citation>
    <scope>NUCLEOTIDE SEQUENCE [LARGE SCALE GENOMIC DNA]</scope>
    <source>
        <strain evidence="3">cv. CM334</strain>
    </source>
</reference>
<dbReference type="Proteomes" id="UP000222542">
    <property type="component" value="Unassembled WGS sequence"/>
</dbReference>
<gene>
    <name evidence="2" type="ORF">T459_14104</name>
</gene>
<dbReference type="Gene3D" id="3.10.20.370">
    <property type="match status" value="1"/>
</dbReference>
<dbReference type="Gene3D" id="3.30.70.270">
    <property type="match status" value="1"/>
</dbReference>
<keyword evidence="3" id="KW-1185">Reference proteome</keyword>
<evidence type="ECO:0000259" key="1">
    <source>
        <dbReference type="Pfam" id="PF17919"/>
    </source>
</evidence>
<dbReference type="PANTHER" id="PTHR33064">
    <property type="entry name" value="POL PROTEIN"/>
    <property type="match status" value="1"/>
</dbReference>
<protein>
    <recommendedName>
        <fullName evidence="1">Reverse transcriptase/retrotransposon-derived protein RNase H-like domain-containing protein</fullName>
    </recommendedName>
</protein>
<dbReference type="InterPro" id="IPR051320">
    <property type="entry name" value="Viral_Replic_Matur_Polypro"/>
</dbReference>
<dbReference type="PANTHER" id="PTHR33064:SF40">
    <property type="entry name" value="REVERSE TRANSCRIPTASE_RETROTRANSPOSON-DERIVED PROTEIN RNASE H-LIKE DOMAIN-CONTAINING PROTEIN"/>
    <property type="match status" value="1"/>
</dbReference>
<dbReference type="FunFam" id="3.10.20.370:FF:000001">
    <property type="entry name" value="Retrovirus-related Pol polyprotein from transposon 17.6-like protein"/>
    <property type="match status" value="1"/>
</dbReference>
<dbReference type="AlphaFoldDB" id="A0A2G2ZGF6"/>
<evidence type="ECO:0000313" key="2">
    <source>
        <dbReference type="EMBL" id="PHT81089.1"/>
    </source>
</evidence>
<dbReference type="Gramene" id="PHT81089">
    <property type="protein sequence ID" value="PHT81089"/>
    <property type="gene ID" value="T459_14104"/>
</dbReference>
<feature type="domain" description="Reverse transcriptase/retrotransposon-derived protein RNase H-like" evidence="1">
    <location>
        <begin position="76"/>
        <end position="170"/>
    </location>
</feature>
<accession>A0A2G2ZGF6</accession>
<dbReference type="EMBL" id="AYRZ02000005">
    <property type="protein sequence ID" value="PHT81089.1"/>
    <property type="molecule type" value="Genomic_DNA"/>
</dbReference>
<dbReference type="Pfam" id="PF17919">
    <property type="entry name" value="RT_RNaseH_2"/>
    <property type="match status" value="1"/>
</dbReference>
<comment type="caution">
    <text evidence="2">The sequence shown here is derived from an EMBL/GenBank/DDBJ whole genome shotgun (WGS) entry which is preliminary data.</text>
</comment>
<evidence type="ECO:0000313" key="3">
    <source>
        <dbReference type="Proteomes" id="UP000222542"/>
    </source>
</evidence>
<dbReference type="InterPro" id="IPR043502">
    <property type="entry name" value="DNA/RNA_pol_sf"/>
</dbReference>
<organism evidence="2 3">
    <name type="scientific">Capsicum annuum</name>
    <name type="common">Capsicum pepper</name>
    <dbReference type="NCBI Taxonomy" id="4072"/>
    <lineage>
        <taxon>Eukaryota</taxon>
        <taxon>Viridiplantae</taxon>
        <taxon>Streptophyta</taxon>
        <taxon>Embryophyta</taxon>
        <taxon>Tracheophyta</taxon>
        <taxon>Spermatophyta</taxon>
        <taxon>Magnoliopsida</taxon>
        <taxon>eudicotyledons</taxon>
        <taxon>Gunneridae</taxon>
        <taxon>Pentapetalae</taxon>
        <taxon>asterids</taxon>
        <taxon>lamiids</taxon>
        <taxon>Solanales</taxon>
        <taxon>Solanaceae</taxon>
        <taxon>Solanoideae</taxon>
        <taxon>Capsiceae</taxon>
        <taxon>Capsicum</taxon>
    </lineage>
</organism>
<dbReference type="InterPro" id="IPR043128">
    <property type="entry name" value="Rev_trsase/Diguanyl_cyclase"/>
</dbReference>
<proteinExistence type="predicted"/>
<dbReference type="FunFam" id="3.30.70.270:FF:000020">
    <property type="entry name" value="Transposon Tf2-6 polyprotein-like Protein"/>
    <property type="match status" value="1"/>
</dbReference>
<sequence>MFGQLKLEYLGHIISSEGVQADPSKIESMISWPVPKDIKSLWGFLGLTGYYRKFVKDYGKIVALLTDLLKKDAFSWGERAQQSFEALKLSMTQGPVLAMPNFSQPFVIETDASGFGVSAVLMQNGKPVAYFSRMLSSRARQCSVYERELMAIVLAIKRWNHYLMGHHFIVRIDQKTLRESWMRINRNGSPNSWDISLR</sequence>
<dbReference type="InterPro" id="IPR041577">
    <property type="entry name" value="RT_RNaseH_2"/>
</dbReference>
<reference evidence="2 3" key="1">
    <citation type="journal article" date="2014" name="Nat. Genet.">
        <title>Genome sequence of the hot pepper provides insights into the evolution of pungency in Capsicum species.</title>
        <authorList>
            <person name="Kim S."/>
            <person name="Park M."/>
            <person name="Yeom S.I."/>
            <person name="Kim Y.M."/>
            <person name="Lee J.M."/>
            <person name="Lee H.A."/>
            <person name="Seo E."/>
            <person name="Choi J."/>
            <person name="Cheong K."/>
            <person name="Kim K.T."/>
            <person name="Jung K."/>
            <person name="Lee G.W."/>
            <person name="Oh S.K."/>
            <person name="Bae C."/>
            <person name="Kim S.B."/>
            <person name="Lee H.Y."/>
            <person name="Kim S.Y."/>
            <person name="Kim M.S."/>
            <person name="Kang B.C."/>
            <person name="Jo Y.D."/>
            <person name="Yang H.B."/>
            <person name="Jeong H.J."/>
            <person name="Kang W.H."/>
            <person name="Kwon J.K."/>
            <person name="Shin C."/>
            <person name="Lim J.Y."/>
            <person name="Park J.H."/>
            <person name="Huh J.H."/>
            <person name="Kim J.S."/>
            <person name="Kim B.D."/>
            <person name="Cohen O."/>
            <person name="Paran I."/>
            <person name="Suh M.C."/>
            <person name="Lee S.B."/>
            <person name="Kim Y.K."/>
            <person name="Shin Y."/>
            <person name="Noh S.J."/>
            <person name="Park J."/>
            <person name="Seo Y.S."/>
            <person name="Kwon S.Y."/>
            <person name="Kim H.A."/>
            <person name="Park J.M."/>
            <person name="Kim H.J."/>
            <person name="Choi S.B."/>
            <person name="Bosland P.W."/>
            <person name="Reeves G."/>
            <person name="Jo S.H."/>
            <person name="Lee B.W."/>
            <person name="Cho H.T."/>
            <person name="Choi H.S."/>
            <person name="Lee M.S."/>
            <person name="Yu Y."/>
            <person name="Do Choi Y."/>
            <person name="Park B.S."/>
            <person name="van Deynze A."/>
            <person name="Ashrafi H."/>
            <person name="Hill T."/>
            <person name="Kim W.T."/>
            <person name="Pai H.S."/>
            <person name="Ahn H.K."/>
            <person name="Yeam I."/>
            <person name="Giovannoni J.J."/>
            <person name="Rose J.K."/>
            <person name="Sorensen I."/>
            <person name="Lee S.J."/>
            <person name="Kim R.W."/>
            <person name="Choi I.Y."/>
            <person name="Choi B.S."/>
            <person name="Lim J.S."/>
            <person name="Lee Y.H."/>
            <person name="Choi D."/>
        </authorList>
    </citation>
    <scope>NUCLEOTIDE SEQUENCE [LARGE SCALE GENOMIC DNA]</scope>
    <source>
        <strain evidence="3">cv. CM334</strain>
    </source>
</reference>
<dbReference type="CDD" id="cd09274">
    <property type="entry name" value="RNase_HI_RT_Ty3"/>
    <property type="match status" value="1"/>
</dbReference>